<comment type="caution">
    <text evidence="1">The sequence shown here is derived from an EMBL/GenBank/DDBJ whole genome shotgun (WGS) entry which is preliminary data.</text>
</comment>
<gene>
    <name evidence="1" type="ORF">GE061_018728</name>
</gene>
<sequence length="70" mass="7933">MSPQPALIPRYVEDVRLISKPRPSNANSELPVGAKKDSRWHSSRVITKNLSRLLIQKNKPTLAFKVKPKT</sequence>
<name>A0A8S9X894_APOLU</name>
<keyword evidence="2" id="KW-1185">Reference proteome</keyword>
<dbReference type="AlphaFoldDB" id="A0A8S9X894"/>
<accession>A0A8S9X894</accession>
<protein>
    <submittedName>
        <fullName evidence="1">Uncharacterized protein</fullName>
    </submittedName>
</protein>
<evidence type="ECO:0000313" key="2">
    <source>
        <dbReference type="Proteomes" id="UP000466442"/>
    </source>
</evidence>
<dbReference type="EMBL" id="WIXP02000009">
    <property type="protein sequence ID" value="KAF6204568.1"/>
    <property type="molecule type" value="Genomic_DNA"/>
</dbReference>
<evidence type="ECO:0000313" key="1">
    <source>
        <dbReference type="EMBL" id="KAF6204568.1"/>
    </source>
</evidence>
<proteinExistence type="predicted"/>
<dbReference type="Proteomes" id="UP000466442">
    <property type="component" value="Linkage Group LG9"/>
</dbReference>
<reference evidence="1" key="1">
    <citation type="journal article" date="2021" name="Mol. Ecol. Resour.">
        <title>Apolygus lucorum genome provides insights into omnivorousness and mesophyll feeding.</title>
        <authorList>
            <person name="Liu Y."/>
            <person name="Liu H."/>
            <person name="Wang H."/>
            <person name="Huang T."/>
            <person name="Liu B."/>
            <person name="Yang B."/>
            <person name="Yin L."/>
            <person name="Li B."/>
            <person name="Zhang Y."/>
            <person name="Zhang S."/>
            <person name="Jiang F."/>
            <person name="Zhang X."/>
            <person name="Ren Y."/>
            <person name="Wang B."/>
            <person name="Wang S."/>
            <person name="Lu Y."/>
            <person name="Wu K."/>
            <person name="Fan W."/>
            <person name="Wang G."/>
        </authorList>
    </citation>
    <scope>NUCLEOTIDE SEQUENCE</scope>
    <source>
        <strain evidence="1">12Hb</strain>
    </source>
</reference>
<organism evidence="1 2">
    <name type="scientific">Apolygus lucorum</name>
    <name type="common">Small green plant bug</name>
    <name type="synonym">Lygocoris lucorum</name>
    <dbReference type="NCBI Taxonomy" id="248454"/>
    <lineage>
        <taxon>Eukaryota</taxon>
        <taxon>Metazoa</taxon>
        <taxon>Ecdysozoa</taxon>
        <taxon>Arthropoda</taxon>
        <taxon>Hexapoda</taxon>
        <taxon>Insecta</taxon>
        <taxon>Pterygota</taxon>
        <taxon>Neoptera</taxon>
        <taxon>Paraneoptera</taxon>
        <taxon>Hemiptera</taxon>
        <taxon>Heteroptera</taxon>
        <taxon>Panheteroptera</taxon>
        <taxon>Cimicomorpha</taxon>
        <taxon>Miridae</taxon>
        <taxon>Mirini</taxon>
        <taxon>Apolygus</taxon>
    </lineage>
</organism>